<proteinExistence type="predicted"/>
<protein>
    <submittedName>
        <fullName evidence="1">DUF721 domain-containing protein</fullName>
    </submittedName>
</protein>
<gene>
    <name evidence="1" type="ORF">JW984_05175</name>
</gene>
<dbReference type="PANTHER" id="PTHR36456:SF1">
    <property type="entry name" value="UPF0232 PROTEIN SCO3875"/>
    <property type="match status" value="1"/>
</dbReference>
<dbReference type="AlphaFoldDB" id="A0A9D8KDL4"/>
<accession>A0A9D8KDL4</accession>
<name>A0A9D8KDL4_9DELT</name>
<dbReference type="Pfam" id="PF05258">
    <property type="entry name" value="DciA"/>
    <property type="match status" value="1"/>
</dbReference>
<reference evidence="1" key="1">
    <citation type="journal article" date="2021" name="Environ. Microbiol.">
        <title>Genomic characterization of three novel Desulfobacterota classes expand the metabolic and phylogenetic diversity of the phylum.</title>
        <authorList>
            <person name="Murphy C.L."/>
            <person name="Biggerstaff J."/>
            <person name="Eichhorn A."/>
            <person name="Ewing E."/>
            <person name="Shahan R."/>
            <person name="Soriano D."/>
            <person name="Stewart S."/>
            <person name="VanMol K."/>
            <person name="Walker R."/>
            <person name="Walters P."/>
            <person name="Elshahed M.S."/>
            <person name="Youssef N.H."/>
        </authorList>
    </citation>
    <scope>NUCLEOTIDE SEQUENCE</scope>
    <source>
        <strain evidence="1">Zod_Metabat.24</strain>
    </source>
</reference>
<dbReference type="Proteomes" id="UP000809273">
    <property type="component" value="Unassembled WGS sequence"/>
</dbReference>
<dbReference type="PANTHER" id="PTHR36456">
    <property type="entry name" value="UPF0232 PROTEIN SCO3875"/>
    <property type="match status" value="1"/>
</dbReference>
<reference evidence="1" key="2">
    <citation type="submission" date="2021-01" db="EMBL/GenBank/DDBJ databases">
        <authorList>
            <person name="Hahn C.R."/>
            <person name="Youssef N.H."/>
            <person name="Elshahed M."/>
        </authorList>
    </citation>
    <scope>NUCLEOTIDE SEQUENCE</scope>
    <source>
        <strain evidence="1">Zod_Metabat.24</strain>
    </source>
</reference>
<comment type="caution">
    <text evidence="1">The sequence shown here is derived from an EMBL/GenBank/DDBJ whole genome shotgun (WGS) entry which is preliminary data.</text>
</comment>
<evidence type="ECO:0000313" key="1">
    <source>
        <dbReference type="EMBL" id="MBN1572573.1"/>
    </source>
</evidence>
<dbReference type="EMBL" id="JAFGIX010000025">
    <property type="protein sequence ID" value="MBN1572573.1"/>
    <property type="molecule type" value="Genomic_DNA"/>
</dbReference>
<sequence>MCYHSDMDERDKYQNGGEISDIIRDILKNRGWGAKVEEHKVFSVWGEVVGDRVAKNSAPKQINRGALVVITKNPTWTQQLTMMKEKIIKKLNKRLGDDIVKEIRFIQGEIPVELETLPHVPKDKKTVPPSKTAMKRLKKLTEDIEDEELKEFIGSVLKKALSQLDNE</sequence>
<organism evidence="1 2">
    <name type="scientific">Candidatus Zymogenus saltonus</name>
    <dbReference type="NCBI Taxonomy" id="2844893"/>
    <lineage>
        <taxon>Bacteria</taxon>
        <taxon>Deltaproteobacteria</taxon>
        <taxon>Candidatus Zymogenia</taxon>
        <taxon>Candidatus Zymogeniales</taxon>
        <taxon>Candidatus Zymogenaceae</taxon>
        <taxon>Candidatus Zymogenus</taxon>
    </lineage>
</organism>
<evidence type="ECO:0000313" key="2">
    <source>
        <dbReference type="Proteomes" id="UP000809273"/>
    </source>
</evidence>
<dbReference type="InterPro" id="IPR007922">
    <property type="entry name" value="DciA-like"/>
</dbReference>